<evidence type="ECO:0000313" key="2">
    <source>
        <dbReference type="Proteomes" id="UP000004090"/>
    </source>
</evidence>
<dbReference type="EMBL" id="ABAW02000016">
    <property type="protein sequence ID" value="EDP12044.1"/>
    <property type="molecule type" value="Genomic_DNA"/>
</dbReference>
<protein>
    <submittedName>
        <fullName evidence="1">Uncharacterized protein</fullName>
    </submittedName>
</protein>
<name>A8R8Q2_9FIRM</name>
<feature type="non-terminal residue" evidence="1">
    <location>
        <position position="276"/>
    </location>
</feature>
<dbReference type="AlphaFoldDB" id="A8R8Q2"/>
<sequence length="276" mass="32503">MQDMTDYEKVIGVLSSRYEEVNGYDFYKYIFPNNENEGEYNTDYSKPNAVYLYYDEDKDGLKRRIMLNDTWENDYMSYVEVNQTALCSGLTYRKMTNKLENAQCMNALIFDLDSVGLDEIENILYRISFDSNTLRSIPVPTFVVASGSGVHLYYVFNEPIDLYPNIKIQLKSLKYDLTFRIWEYKATSKEKQIQYQSINQSFRMVGSINDKYDLPVRAFKIGKKVTLEYLNSYARNEENKVDINKRFKSSTMTLEEAKESYPEWYQRVVVEGNKNA</sequence>
<evidence type="ECO:0000313" key="1">
    <source>
        <dbReference type="EMBL" id="EDP12044.1"/>
    </source>
</evidence>
<dbReference type="HOGENOM" id="CLU_034808_0_0_9"/>
<proteinExistence type="predicted"/>
<dbReference type="Proteomes" id="UP000004090">
    <property type="component" value="Unassembled WGS sequence"/>
</dbReference>
<accession>A8R8Q2</accession>
<comment type="caution">
    <text evidence="1">The sequence shown here is derived from an EMBL/GenBank/DDBJ whole genome shotgun (WGS) entry which is preliminary data.</text>
</comment>
<organism evidence="1 2">
    <name type="scientific">Amedibacillus dolichus DSM 3991</name>
    <dbReference type="NCBI Taxonomy" id="428127"/>
    <lineage>
        <taxon>Bacteria</taxon>
        <taxon>Bacillati</taxon>
        <taxon>Bacillota</taxon>
        <taxon>Erysipelotrichia</taxon>
        <taxon>Erysipelotrichales</taxon>
        <taxon>Erysipelotrichaceae</taxon>
        <taxon>Amedibacillus</taxon>
    </lineage>
</organism>
<reference evidence="1 2" key="1">
    <citation type="submission" date="2007-09" db="EMBL/GenBank/DDBJ databases">
        <title>Draft genome sequence of Eubacterium dolichum (DSM 3991).</title>
        <authorList>
            <person name="Sudarsanam P."/>
            <person name="Ley R."/>
            <person name="Guruge J."/>
            <person name="Turnbaugh P.J."/>
            <person name="Mahowald M."/>
            <person name="Liep D."/>
            <person name="Gordon J."/>
        </authorList>
    </citation>
    <scope>NUCLEOTIDE SEQUENCE [LARGE SCALE GENOMIC DNA]</scope>
    <source>
        <strain evidence="1 2">DSM 3991</strain>
    </source>
</reference>
<gene>
    <name evidence="1" type="ORF">EUBDOL_00375</name>
</gene>
<dbReference type="eggNOG" id="ENOG502Z92J">
    <property type="taxonomic scope" value="Bacteria"/>
</dbReference>
<reference evidence="1 2" key="2">
    <citation type="submission" date="2007-09" db="EMBL/GenBank/DDBJ databases">
        <authorList>
            <person name="Fulton L."/>
            <person name="Clifton S."/>
            <person name="Fulton B."/>
            <person name="Xu J."/>
            <person name="Minx P."/>
            <person name="Pepin K.H."/>
            <person name="Johnson M."/>
            <person name="Thiruvilangam P."/>
            <person name="Bhonagiri V."/>
            <person name="Nash W.E."/>
            <person name="Mardis E.R."/>
            <person name="Wilson R.K."/>
        </authorList>
    </citation>
    <scope>NUCLEOTIDE SEQUENCE [LARGE SCALE GENOMIC DNA]</scope>
    <source>
        <strain evidence="1 2">DSM 3991</strain>
    </source>
</reference>